<keyword evidence="2" id="KW-1185">Reference proteome</keyword>
<dbReference type="OrthoDB" id="3349471at2759"/>
<gene>
    <name evidence="1" type="ORF">CPB84DRAFT_1329544</name>
</gene>
<evidence type="ECO:0000313" key="2">
    <source>
        <dbReference type="Proteomes" id="UP000724874"/>
    </source>
</evidence>
<evidence type="ECO:0000313" key="1">
    <source>
        <dbReference type="EMBL" id="KAF8868365.1"/>
    </source>
</evidence>
<dbReference type="Proteomes" id="UP000724874">
    <property type="component" value="Unassembled WGS sequence"/>
</dbReference>
<protein>
    <submittedName>
        <fullName evidence="1">Uncharacterized protein</fullName>
    </submittedName>
</protein>
<organism evidence="1 2">
    <name type="scientific">Gymnopilus junonius</name>
    <name type="common">Spectacular rustgill mushroom</name>
    <name type="synonym">Gymnopilus spectabilis subsp. junonius</name>
    <dbReference type="NCBI Taxonomy" id="109634"/>
    <lineage>
        <taxon>Eukaryota</taxon>
        <taxon>Fungi</taxon>
        <taxon>Dikarya</taxon>
        <taxon>Basidiomycota</taxon>
        <taxon>Agaricomycotina</taxon>
        <taxon>Agaricomycetes</taxon>
        <taxon>Agaricomycetidae</taxon>
        <taxon>Agaricales</taxon>
        <taxon>Agaricineae</taxon>
        <taxon>Hymenogastraceae</taxon>
        <taxon>Gymnopilus</taxon>
    </lineage>
</organism>
<dbReference type="EMBL" id="JADNYJ010000677">
    <property type="protein sequence ID" value="KAF8868365.1"/>
    <property type="molecule type" value="Genomic_DNA"/>
</dbReference>
<name>A0A9P5N8R1_GYMJU</name>
<proteinExistence type="predicted"/>
<accession>A0A9P5N8R1</accession>
<comment type="caution">
    <text evidence="1">The sequence shown here is derived from an EMBL/GenBank/DDBJ whole genome shotgun (WGS) entry which is preliminary data.</text>
</comment>
<sequence length="85" mass="9701">MPPDLVRSPSRAFHFVHTLDTSNFPAYLHFALLHVRIHHDMKGIDKAALDIINIFPLKGSKAPLGSPYDLCFPEWDTEKLKIFSN</sequence>
<dbReference type="AlphaFoldDB" id="A0A9P5N8R1"/>
<reference evidence="1" key="1">
    <citation type="submission" date="2020-11" db="EMBL/GenBank/DDBJ databases">
        <authorList>
            <consortium name="DOE Joint Genome Institute"/>
            <person name="Ahrendt S."/>
            <person name="Riley R."/>
            <person name="Andreopoulos W."/>
            <person name="LaButti K."/>
            <person name="Pangilinan J."/>
            <person name="Ruiz-duenas F.J."/>
            <person name="Barrasa J.M."/>
            <person name="Sanchez-Garcia M."/>
            <person name="Camarero S."/>
            <person name="Miyauchi S."/>
            <person name="Serrano A."/>
            <person name="Linde D."/>
            <person name="Babiker R."/>
            <person name="Drula E."/>
            <person name="Ayuso-Fernandez I."/>
            <person name="Pacheco R."/>
            <person name="Padilla G."/>
            <person name="Ferreira P."/>
            <person name="Barriuso J."/>
            <person name="Kellner H."/>
            <person name="Castanera R."/>
            <person name="Alfaro M."/>
            <person name="Ramirez L."/>
            <person name="Pisabarro A.G."/>
            <person name="Kuo A."/>
            <person name="Tritt A."/>
            <person name="Lipzen A."/>
            <person name="He G."/>
            <person name="Yan M."/>
            <person name="Ng V."/>
            <person name="Cullen D."/>
            <person name="Martin F."/>
            <person name="Rosso M.-N."/>
            <person name="Henrissat B."/>
            <person name="Hibbett D."/>
            <person name="Martinez A.T."/>
            <person name="Grigoriev I.V."/>
        </authorList>
    </citation>
    <scope>NUCLEOTIDE SEQUENCE</scope>
    <source>
        <strain evidence="1">AH 44721</strain>
    </source>
</reference>